<evidence type="ECO:0000256" key="1">
    <source>
        <dbReference type="ARBA" id="ARBA00023157"/>
    </source>
</evidence>
<accession>A0A8B6DLP6</accession>
<dbReference type="Gene3D" id="3.10.250.10">
    <property type="entry name" value="SRCR-like domain"/>
    <property type="match status" value="1"/>
</dbReference>
<evidence type="ECO:0000256" key="2">
    <source>
        <dbReference type="PROSITE-ProRule" id="PRU00196"/>
    </source>
</evidence>
<feature type="domain" description="SRCR" evidence="4">
    <location>
        <begin position="1"/>
        <end position="41"/>
    </location>
</feature>
<dbReference type="PANTHER" id="PTHR48071:SF18">
    <property type="entry name" value="DELETED IN MALIGNANT BRAIN TUMORS 1 PROTEIN-RELATED"/>
    <property type="match status" value="1"/>
</dbReference>
<sequence length="108" mass="12111">MISTSETNKGRLEIYHEGKWGTICNRGFDHVDAAVACRQLGYWSSWTVEYNNTSYSSWDSHGNRGETQTREETQSNNEGASIAIQSLTDAQTKNIIRGLALHVEMLGE</sequence>
<dbReference type="SMART" id="SM00202">
    <property type="entry name" value="SR"/>
    <property type="match status" value="1"/>
</dbReference>
<evidence type="ECO:0000259" key="4">
    <source>
        <dbReference type="PROSITE" id="PS50287"/>
    </source>
</evidence>
<dbReference type="PANTHER" id="PTHR48071">
    <property type="entry name" value="SRCR DOMAIN-CONTAINING PROTEIN"/>
    <property type="match status" value="1"/>
</dbReference>
<name>A0A8B6DLP6_MYTGA</name>
<protein>
    <recommendedName>
        <fullName evidence="4">SRCR domain-containing protein</fullName>
    </recommendedName>
</protein>
<dbReference type="PROSITE" id="PS50287">
    <property type="entry name" value="SRCR_2"/>
    <property type="match status" value="1"/>
</dbReference>
<evidence type="ECO:0000313" key="6">
    <source>
        <dbReference type="Proteomes" id="UP000596742"/>
    </source>
</evidence>
<dbReference type="Proteomes" id="UP000596742">
    <property type="component" value="Unassembled WGS sequence"/>
</dbReference>
<organism evidence="5 6">
    <name type="scientific">Mytilus galloprovincialis</name>
    <name type="common">Mediterranean mussel</name>
    <dbReference type="NCBI Taxonomy" id="29158"/>
    <lineage>
        <taxon>Eukaryota</taxon>
        <taxon>Metazoa</taxon>
        <taxon>Spiralia</taxon>
        <taxon>Lophotrochozoa</taxon>
        <taxon>Mollusca</taxon>
        <taxon>Bivalvia</taxon>
        <taxon>Autobranchia</taxon>
        <taxon>Pteriomorphia</taxon>
        <taxon>Mytilida</taxon>
        <taxon>Mytiloidea</taxon>
        <taxon>Mytilidae</taxon>
        <taxon>Mytilinae</taxon>
        <taxon>Mytilus</taxon>
    </lineage>
</organism>
<dbReference type="EMBL" id="UYJE01003584">
    <property type="protein sequence ID" value="VDI20491.1"/>
    <property type="molecule type" value="Genomic_DNA"/>
</dbReference>
<dbReference type="AlphaFoldDB" id="A0A8B6DLP6"/>
<dbReference type="InterPro" id="IPR001190">
    <property type="entry name" value="SRCR"/>
</dbReference>
<comment type="caution">
    <text evidence="5">The sequence shown here is derived from an EMBL/GenBank/DDBJ whole genome shotgun (WGS) entry which is preliminary data.</text>
</comment>
<dbReference type="SUPFAM" id="SSF56487">
    <property type="entry name" value="SRCR-like"/>
    <property type="match status" value="1"/>
</dbReference>
<keyword evidence="1" id="KW-1015">Disulfide bond</keyword>
<gene>
    <name evidence="5" type="ORF">MGAL_10B020500</name>
</gene>
<keyword evidence="6" id="KW-1185">Reference proteome</keyword>
<evidence type="ECO:0000313" key="5">
    <source>
        <dbReference type="EMBL" id="VDI20491.1"/>
    </source>
</evidence>
<feature type="compositionally biased region" description="Basic and acidic residues" evidence="3">
    <location>
        <begin position="61"/>
        <end position="73"/>
    </location>
</feature>
<dbReference type="Pfam" id="PF00530">
    <property type="entry name" value="SRCR"/>
    <property type="match status" value="1"/>
</dbReference>
<comment type="caution">
    <text evidence="2">Lacks conserved residue(s) required for the propagation of feature annotation.</text>
</comment>
<feature type="region of interest" description="Disordered" evidence="3">
    <location>
        <begin position="57"/>
        <end position="78"/>
    </location>
</feature>
<evidence type="ECO:0000256" key="3">
    <source>
        <dbReference type="SAM" id="MobiDB-lite"/>
    </source>
</evidence>
<dbReference type="InterPro" id="IPR036772">
    <property type="entry name" value="SRCR-like_dom_sf"/>
</dbReference>
<dbReference type="GO" id="GO:0016020">
    <property type="term" value="C:membrane"/>
    <property type="evidence" value="ECO:0007669"/>
    <property type="project" value="InterPro"/>
</dbReference>
<reference evidence="5" key="1">
    <citation type="submission" date="2018-11" db="EMBL/GenBank/DDBJ databases">
        <authorList>
            <person name="Alioto T."/>
            <person name="Alioto T."/>
        </authorList>
    </citation>
    <scope>NUCLEOTIDE SEQUENCE</scope>
</reference>
<dbReference type="OrthoDB" id="6286334at2759"/>
<proteinExistence type="predicted"/>